<dbReference type="InterPro" id="IPR011639">
    <property type="entry name" value="MethylTrfase_TaqI-like_dom"/>
</dbReference>
<gene>
    <name evidence="2" type="ORF">S01H1_19799</name>
</gene>
<dbReference type="GO" id="GO:0003676">
    <property type="term" value="F:nucleic acid binding"/>
    <property type="evidence" value="ECO:0007669"/>
    <property type="project" value="InterPro"/>
</dbReference>
<comment type="caution">
    <text evidence="2">The sequence shown here is derived from an EMBL/GenBank/DDBJ whole genome shotgun (WGS) entry which is preliminary data.</text>
</comment>
<feature type="domain" description="Type II methyltransferase M.TaqI-like" evidence="1">
    <location>
        <begin position="25"/>
        <end position="124"/>
    </location>
</feature>
<dbReference type="PROSITE" id="PS00092">
    <property type="entry name" value="N6_MTASE"/>
    <property type="match status" value="1"/>
</dbReference>
<dbReference type="SUPFAM" id="SSF53335">
    <property type="entry name" value="S-adenosyl-L-methionine-dependent methyltransferases"/>
    <property type="match status" value="1"/>
</dbReference>
<protein>
    <recommendedName>
        <fullName evidence="1">Type II methyltransferase M.TaqI-like domain-containing protein</fullName>
    </recommendedName>
</protein>
<dbReference type="PRINTS" id="PR00507">
    <property type="entry name" value="N12N6MTFRASE"/>
</dbReference>
<dbReference type="GO" id="GO:0006304">
    <property type="term" value="P:DNA modification"/>
    <property type="evidence" value="ECO:0007669"/>
    <property type="project" value="InterPro"/>
</dbReference>
<organism evidence="2">
    <name type="scientific">marine sediment metagenome</name>
    <dbReference type="NCBI Taxonomy" id="412755"/>
    <lineage>
        <taxon>unclassified sequences</taxon>
        <taxon>metagenomes</taxon>
        <taxon>ecological metagenomes</taxon>
    </lineage>
</organism>
<feature type="non-terminal residue" evidence="2">
    <location>
        <position position="1"/>
    </location>
</feature>
<feature type="non-terminal residue" evidence="2">
    <location>
        <position position="297"/>
    </location>
</feature>
<dbReference type="AlphaFoldDB" id="X0U947"/>
<dbReference type="GO" id="GO:0032259">
    <property type="term" value="P:methylation"/>
    <property type="evidence" value="ECO:0007669"/>
    <property type="project" value="InterPro"/>
</dbReference>
<evidence type="ECO:0000259" key="1">
    <source>
        <dbReference type="Pfam" id="PF07669"/>
    </source>
</evidence>
<reference evidence="2" key="1">
    <citation type="journal article" date="2014" name="Front. Microbiol.">
        <title>High frequency of phylogenetically diverse reductive dehalogenase-homologous genes in deep subseafloor sedimentary metagenomes.</title>
        <authorList>
            <person name="Kawai M."/>
            <person name="Futagami T."/>
            <person name="Toyoda A."/>
            <person name="Takaki Y."/>
            <person name="Nishi S."/>
            <person name="Hori S."/>
            <person name="Arai W."/>
            <person name="Tsubouchi T."/>
            <person name="Morono Y."/>
            <person name="Uchiyama I."/>
            <person name="Ito T."/>
            <person name="Fujiyama A."/>
            <person name="Inagaki F."/>
            <person name="Takami H."/>
        </authorList>
    </citation>
    <scope>NUCLEOTIDE SEQUENCE</scope>
    <source>
        <strain evidence="2">Expedition CK06-06</strain>
    </source>
</reference>
<evidence type="ECO:0000313" key="2">
    <source>
        <dbReference type="EMBL" id="GAF96877.1"/>
    </source>
</evidence>
<dbReference type="GO" id="GO:0008168">
    <property type="term" value="F:methyltransferase activity"/>
    <property type="evidence" value="ECO:0007669"/>
    <property type="project" value="InterPro"/>
</dbReference>
<accession>X0U947</accession>
<dbReference type="InterPro" id="IPR029063">
    <property type="entry name" value="SAM-dependent_MTases_sf"/>
</dbReference>
<dbReference type="InterPro" id="IPR002052">
    <property type="entry name" value="DNA_methylase_N6_adenine_CS"/>
</dbReference>
<dbReference type="Pfam" id="PF07669">
    <property type="entry name" value="Eco57I"/>
    <property type="match status" value="1"/>
</dbReference>
<name>X0U947_9ZZZZ</name>
<dbReference type="Gene3D" id="3.40.50.150">
    <property type="entry name" value="Vaccinia Virus protein VP39"/>
    <property type="match status" value="1"/>
</dbReference>
<dbReference type="EMBL" id="BARS01010742">
    <property type="protein sequence ID" value="GAF96877.1"/>
    <property type="molecule type" value="Genomic_DNA"/>
</dbReference>
<proteinExistence type="predicted"/>
<sequence>IIENMLFMIELNGDYIPELRTIFGKNANIFHEDFLAVERKGFDFIVGNPPFNVGGLVKVPTNKAIDKRGDGKSVWMHFINKSIDALCKKGTLAMITPSIWLKRDHSMHKIITQYHIRKLHTLTSNETNRIFHGYAQTPTCYFTLIKIRNRNNVANLYDKTYHKYIKFKIDTSLPLCGASILMKLQDHLKKLGPVIVKKTNMPHPSINFSDTESEIFPHSNIKTCHIKNKTTPKLVTNYSNKSCVFANTKKLVLAHKMYGFPFYDINGDYGISNRDNYVIHGKTDREFRILKAYLSTK</sequence>